<evidence type="ECO:0000313" key="3">
    <source>
        <dbReference type="Proteomes" id="UP000701801"/>
    </source>
</evidence>
<protein>
    <submittedName>
        <fullName evidence="2">Uncharacterized protein</fullName>
    </submittedName>
</protein>
<evidence type="ECO:0000313" key="2">
    <source>
        <dbReference type="EMBL" id="CAG8978814.1"/>
    </source>
</evidence>
<dbReference type="Proteomes" id="UP000701801">
    <property type="component" value="Unassembled WGS sequence"/>
</dbReference>
<dbReference type="AlphaFoldDB" id="A0A9N9LP86"/>
<comment type="caution">
    <text evidence="2">The sequence shown here is derived from an EMBL/GenBank/DDBJ whole genome shotgun (WGS) entry which is preliminary data.</text>
</comment>
<dbReference type="SUPFAM" id="SSF52047">
    <property type="entry name" value="RNI-like"/>
    <property type="match status" value="1"/>
</dbReference>
<feature type="compositionally biased region" description="Acidic residues" evidence="1">
    <location>
        <begin position="72"/>
        <end position="89"/>
    </location>
</feature>
<feature type="region of interest" description="Disordered" evidence="1">
    <location>
        <begin position="447"/>
        <end position="474"/>
    </location>
</feature>
<name>A0A9N9LP86_9HELO</name>
<sequence>MCYHQIFIIAHINDRYRCLAKAVFFEPWPYGISVPSRCGRLISLFESSSNALAISSELSYAKTLPPSFWEDKESDQESDQESDKEGDDDPAAKIEYPEHPFSYIETCLTVGASWDPMKRLYNEVDVSGTRDTKSNYMARVFDHEGNTILDITNLQRVRYAFEKFLSRRDLLKSPCTASEYLQHYNYARKKKISDDLQAEYDLACSACLDHDLLDITTIISVWPNSPFMAVAPTVNDEGDVKSGSPDTHKKTVSGQPATLKKASMDKIFDELLICSHEEFKGTLKTATLLSDFWPIVKSKLFNNPVLFHLGPDKGFGAVRLLVHAHEHEKTIDLCPYQLTEDQLEYFLISGPTSLPNLKVLNLSGSRHLTEGLLRKIIFNHKSLTTLYLLNTPHIPLKAKLSILRGSRITEFSDTEMLSFAFIGVPEPEIGSDFDFDPKDEKNIVGGAQKQAVQNGERRQEETRHSRKPPSLSHMPLPVSQIMLVGLEVCKGGVVDINKIRLRNYDPIYAFPFNLNGLNRSLSSCLLGIIDYTQWLLSRSIQNEIPQLDHSFYGELKKPLGVFLGRDSSPDGEAGKILPIPPELYEDRGRRVPSQTPLCPGQWTLMIGHALPHIQQEEQSFAQVTTLPPALYYAFLSTEGIYLSKEQEQYSQSRLITEDIDGLLRRLEVDTPTREQIVTLWHERLGKLRIKDYWGPDLSKLLECSIEPCSTEDAEFLLEYAMKGVQSEGS</sequence>
<accession>A0A9N9LP86</accession>
<dbReference type="EMBL" id="CAJVRM010000282">
    <property type="protein sequence ID" value="CAG8978814.1"/>
    <property type="molecule type" value="Genomic_DNA"/>
</dbReference>
<gene>
    <name evidence="2" type="ORF">HYALB_00012214</name>
</gene>
<keyword evidence="3" id="KW-1185">Reference proteome</keyword>
<organism evidence="2 3">
    <name type="scientific">Hymenoscyphus albidus</name>
    <dbReference type="NCBI Taxonomy" id="595503"/>
    <lineage>
        <taxon>Eukaryota</taxon>
        <taxon>Fungi</taxon>
        <taxon>Dikarya</taxon>
        <taxon>Ascomycota</taxon>
        <taxon>Pezizomycotina</taxon>
        <taxon>Leotiomycetes</taxon>
        <taxon>Helotiales</taxon>
        <taxon>Helotiaceae</taxon>
        <taxon>Hymenoscyphus</taxon>
    </lineage>
</organism>
<proteinExistence type="predicted"/>
<evidence type="ECO:0000256" key="1">
    <source>
        <dbReference type="SAM" id="MobiDB-lite"/>
    </source>
</evidence>
<dbReference type="OrthoDB" id="3515175at2759"/>
<reference evidence="2" key="1">
    <citation type="submission" date="2021-07" db="EMBL/GenBank/DDBJ databases">
        <authorList>
            <person name="Durling M."/>
        </authorList>
    </citation>
    <scope>NUCLEOTIDE SEQUENCE</scope>
</reference>
<feature type="region of interest" description="Disordered" evidence="1">
    <location>
        <begin position="68"/>
        <end position="91"/>
    </location>
</feature>